<dbReference type="RefSeq" id="WP_198442247.1">
    <property type="nucleotide sequence ID" value="NZ_CBCSHE010000009.1"/>
</dbReference>
<protein>
    <submittedName>
        <fullName evidence="2">DUF4340 domain-containing protein</fullName>
    </submittedName>
</protein>
<feature type="domain" description="DUF4340" evidence="1">
    <location>
        <begin position="65"/>
        <end position="234"/>
    </location>
</feature>
<evidence type="ECO:0000313" key="3">
    <source>
        <dbReference type="Proteomes" id="UP000595224"/>
    </source>
</evidence>
<name>A0A7T3RCE2_9SPIR</name>
<dbReference type="Proteomes" id="UP000595224">
    <property type="component" value="Chromosome"/>
</dbReference>
<sequence length="300" mass="32593">MTKMALRKTILLLTVAVLAVIYSLQLVLGSRNKIQTLSVEQEIDSIEIARGESTLKISLDGTKWIVGEKNYPADEGKVSSMLNALKEIKTLGTVAKNAVDDSERYGLDGESAVVVSAYGKGNLLRKIRVGKNTSTSTQSYVSLDENKSVQLAQGALNTVFSVTEDSLRSRRVFKIDADTVSSVKVKTSSESYEVVRANGIWVPGPALADSVKLDSKKVTDWVNTLCDLNVSSWKEEVPSKEADTFVTILAGGTEYTLGIFHSGEDEVTAVSSAGEYPFTLSKYIAAKYEKKLSELTLQSD</sequence>
<dbReference type="InterPro" id="IPR025641">
    <property type="entry name" value="DUF4340"/>
</dbReference>
<dbReference type="KEGG" id="tper:IWA51_09600"/>
<accession>A0A7T3RCE2</accession>
<proteinExistence type="predicted"/>
<reference evidence="2 3" key="1">
    <citation type="submission" date="2020-11" db="EMBL/GenBank/DDBJ databases">
        <title>Treponema Peruensis nv. sp., first commensal Treponema isolated from human feces.</title>
        <authorList>
            <person name="Belkhou C."/>
            <person name="Raes J."/>
        </authorList>
    </citation>
    <scope>NUCLEOTIDE SEQUENCE [LARGE SCALE GENOMIC DNA]</scope>
    <source>
        <strain evidence="2 3">RCC2812</strain>
    </source>
</reference>
<keyword evidence="3" id="KW-1185">Reference proteome</keyword>
<dbReference type="Pfam" id="PF14238">
    <property type="entry name" value="DUF4340"/>
    <property type="match status" value="1"/>
</dbReference>
<dbReference type="EMBL" id="CP064936">
    <property type="protein sequence ID" value="QQA00517.1"/>
    <property type="molecule type" value="Genomic_DNA"/>
</dbReference>
<gene>
    <name evidence="2" type="ORF">IWA51_09600</name>
</gene>
<evidence type="ECO:0000313" key="2">
    <source>
        <dbReference type="EMBL" id="QQA00517.1"/>
    </source>
</evidence>
<evidence type="ECO:0000259" key="1">
    <source>
        <dbReference type="Pfam" id="PF14238"/>
    </source>
</evidence>
<organism evidence="2 3">
    <name type="scientific">Treponema peruense</name>
    <dbReference type="NCBI Taxonomy" id="2787628"/>
    <lineage>
        <taxon>Bacteria</taxon>
        <taxon>Pseudomonadati</taxon>
        <taxon>Spirochaetota</taxon>
        <taxon>Spirochaetia</taxon>
        <taxon>Spirochaetales</taxon>
        <taxon>Treponemataceae</taxon>
        <taxon>Treponema</taxon>
    </lineage>
</organism>
<dbReference type="AlphaFoldDB" id="A0A7T3RCE2"/>